<evidence type="ECO:0000313" key="3">
    <source>
        <dbReference type="Proteomes" id="UP000326779"/>
    </source>
</evidence>
<feature type="transmembrane region" description="Helical" evidence="1">
    <location>
        <begin position="592"/>
        <end position="619"/>
    </location>
</feature>
<feature type="transmembrane region" description="Helical" evidence="1">
    <location>
        <begin position="665"/>
        <end position="685"/>
    </location>
</feature>
<gene>
    <name evidence="2" type="ORF">D1010_02115</name>
</gene>
<evidence type="ECO:0008006" key="4">
    <source>
        <dbReference type="Google" id="ProtNLM"/>
    </source>
</evidence>
<feature type="transmembrane region" description="Helical" evidence="1">
    <location>
        <begin position="269"/>
        <end position="286"/>
    </location>
</feature>
<evidence type="ECO:0000256" key="1">
    <source>
        <dbReference type="SAM" id="Phobius"/>
    </source>
</evidence>
<dbReference type="EMBL" id="CP045143">
    <property type="protein sequence ID" value="QFR22336.1"/>
    <property type="molecule type" value="Genomic_DNA"/>
</dbReference>
<feature type="transmembrane region" description="Helical" evidence="1">
    <location>
        <begin position="221"/>
        <end position="240"/>
    </location>
</feature>
<feature type="transmembrane region" description="Helical" evidence="1">
    <location>
        <begin position="640"/>
        <end position="659"/>
    </location>
</feature>
<protein>
    <recommendedName>
        <fullName evidence="4">Bacteriocin-associated integral membrane protein</fullName>
    </recommendedName>
</protein>
<feature type="transmembrane region" description="Helical" evidence="1">
    <location>
        <begin position="328"/>
        <end position="348"/>
    </location>
</feature>
<accession>A0A5P8M1H4</accession>
<dbReference type="KEGG" id="lhb:D1010_02115"/>
<dbReference type="RefSeq" id="WP_152260147.1">
    <property type="nucleotide sequence ID" value="NZ_CP045143.1"/>
</dbReference>
<proteinExistence type="predicted"/>
<organism evidence="2 3">
    <name type="scientific">Schleiferilactobacillus harbinensis</name>
    <dbReference type="NCBI Taxonomy" id="304207"/>
    <lineage>
        <taxon>Bacteria</taxon>
        <taxon>Bacillati</taxon>
        <taxon>Bacillota</taxon>
        <taxon>Bacilli</taxon>
        <taxon>Lactobacillales</taxon>
        <taxon>Lactobacillaceae</taxon>
        <taxon>Schleiferilactobacillus</taxon>
    </lineage>
</organism>
<keyword evidence="1" id="KW-0472">Membrane</keyword>
<sequence length="697" mass="78509">MIKKAAVLTIILSHIALLIIGVMILKIKAEDKQVNARLVLPIGFSQILVESPKKKNRAATIDELKDEIVAASEASKANFMVVSVNMSPKLKPNGAFAKDRSHIFYYPYQSSDDPFQVIGELSTRQLDKGVVYSNNPEVKSQRRLSPNGEAYYFTVGNFKYRQPKGTGYVFVDSRNKAAYRTFMQTLRQKFQRIHGVKMRLIDQQAGANTLVNAGATSLTNVYFLVSFLVVVQIVGLVLWGVYLTRTVTTFISWGFTALQIVFAELGRPIGIYTVLAMAVCLVWQRTIGVIGLALSLTLILGLLAIGVTYGVMNWSFTERQLNQHRRQVILATLLTVKILVMVFAVSVVSPLASATTDHWVKDHVASNRAPDSPFAVVYPLYFGRDQIDINLNQSTTHLDVLYDRVLYRQFEAMGGVLFYAHMQDNYVEHAEFVIVNQNYLRFNPLQDTSGKTVFVGNPKQNIVLVPYTGQKKLRHTVTELKRFYKEEKFSVILLQPKQTLQTFGPDNIRIPLPKGILIKSQANSQPGKRPFLSTFDLSVSFKLPITKATSAKVYASLLPTLRRHGIEDNIQTLIPENQLAKVELRQIFEEQWAYHGQIIAIMVLSLTLCVLYAVVDIFLNGRRYALMYTMGSSFWRAHRLAIGLFGIEISALFVLQVGVFRYSSLLVLLAMITVDGFLQLGINLYGRRKYSGALFEE</sequence>
<keyword evidence="1" id="KW-1133">Transmembrane helix</keyword>
<keyword evidence="1" id="KW-0812">Transmembrane</keyword>
<reference evidence="2 3" key="1">
    <citation type="submission" date="2019-10" db="EMBL/GenBank/DDBJ databases">
        <title>The completed genome of Lactobacillus harbinensis M1.</title>
        <authorList>
            <person name="Zheng Y."/>
        </authorList>
    </citation>
    <scope>NUCLEOTIDE SEQUENCE [LARGE SCALE GENOMIC DNA]</scope>
    <source>
        <strain evidence="2 3">M1</strain>
    </source>
</reference>
<feature type="transmembrane region" description="Helical" evidence="1">
    <location>
        <begin position="6"/>
        <end position="25"/>
    </location>
</feature>
<dbReference type="AlphaFoldDB" id="A0A5P8M1H4"/>
<name>A0A5P8M1H4_9LACO</name>
<feature type="transmembrane region" description="Helical" evidence="1">
    <location>
        <begin position="292"/>
        <end position="316"/>
    </location>
</feature>
<dbReference type="Proteomes" id="UP000326779">
    <property type="component" value="Chromosome"/>
</dbReference>
<evidence type="ECO:0000313" key="2">
    <source>
        <dbReference type="EMBL" id="QFR22336.1"/>
    </source>
</evidence>